<keyword evidence="1" id="KW-0472">Membrane</keyword>
<reference evidence="5" key="3">
    <citation type="submission" date="2016-11" db="EMBL/GenBank/DDBJ databases">
        <authorList>
            <person name="Jaros S."/>
            <person name="Januszkiewicz K."/>
            <person name="Wedrychowicz H."/>
        </authorList>
    </citation>
    <scope>NUCLEOTIDE SEQUENCE [LARGE SCALE GENOMIC DNA]</scope>
    <source>
        <strain evidence="5">DSM 1682</strain>
    </source>
</reference>
<proteinExistence type="predicted"/>
<feature type="transmembrane region" description="Helical" evidence="1">
    <location>
        <begin position="36"/>
        <end position="61"/>
    </location>
</feature>
<dbReference type="AlphaFoldDB" id="A0A0X1U8X9"/>
<dbReference type="Proteomes" id="UP000068026">
    <property type="component" value="Chromosome"/>
</dbReference>
<dbReference type="EMBL" id="CP014223">
    <property type="protein sequence ID" value="AMJ41410.1"/>
    <property type="molecule type" value="Genomic_DNA"/>
</dbReference>
<evidence type="ECO:0000313" key="5">
    <source>
        <dbReference type="Proteomes" id="UP000184204"/>
    </source>
</evidence>
<name>A0A0X1U8X9_ANAPI</name>
<dbReference type="RefSeq" id="WP_066050603.1">
    <property type="nucleotide sequence ID" value="NZ_CP014223.1"/>
</dbReference>
<evidence type="ECO:0000313" key="3">
    <source>
        <dbReference type="EMBL" id="SHF14329.1"/>
    </source>
</evidence>
<dbReference type="Proteomes" id="UP000184204">
    <property type="component" value="Unassembled WGS sequence"/>
</dbReference>
<feature type="transmembrane region" description="Helical" evidence="1">
    <location>
        <begin position="7"/>
        <end position="30"/>
    </location>
</feature>
<gene>
    <name evidence="2" type="ORF">CPRO_18260</name>
    <name evidence="3" type="ORF">SAMN02745151_02917</name>
</gene>
<dbReference type="KEGG" id="cpro:CPRO_18260"/>
<keyword evidence="4" id="KW-1185">Reference proteome</keyword>
<evidence type="ECO:0000313" key="2">
    <source>
        <dbReference type="EMBL" id="AMJ41410.1"/>
    </source>
</evidence>
<sequence>MKKKITGFLIVLVLVLISVFIYAVQIVVFHSPRDTFFYIFQDIAFLPLQIAIVTIVLVVILKGVKKLKDLKRLIL</sequence>
<reference evidence="4" key="2">
    <citation type="submission" date="2016-01" db="EMBL/GenBank/DDBJ databases">
        <authorList>
            <person name="Poehlein A."/>
            <person name="Schlien K."/>
            <person name="Gottschalk G."/>
            <person name="Buckel W."/>
            <person name="Daniel R."/>
        </authorList>
    </citation>
    <scope>NUCLEOTIDE SEQUENCE [LARGE SCALE GENOMIC DNA]</scope>
    <source>
        <strain evidence="4">X2</strain>
    </source>
</reference>
<keyword evidence="1" id="KW-0812">Transmembrane</keyword>
<reference evidence="2 4" key="1">
    <citation type="journal article" date="2016" name="Genome Announc.">
        <title>Complete Genome Sequence of the Amino Acid-Fermenting Clostridium propionicum X2 (DSM 1682).</title>
        <authorList>
            <person name="Poehlein A."/>
            <person name="Schlien K."/>
            <person name="Chowdhury N.P."/>
            <person name="Gottschalk G."/>
            <person name="Buckel W."/>
            <person name="Daniel R."/>
        </authorList>
    </citation>
    <scope>NUCLEOTIDE SEQUENCE [LARGE SCALE GENOMIC DNA]</scope>
    <source>
        <strain evidence="2 4">X2</strain>
    </source>
</reference>
<dbReference type="EMBL" id="FQUA01000020">
    <property type="protein sequence ID" value="SHF14329.1"/>
    <property type="molecule type" value="Genomic_DNA"/>
</dbReference>
<evidence type="ECO:0000256" key="1">
    <source>
        <dbReference type="SAM" id="Phobius"/>
    </source>
</evidence>
<protein>
    <submittedName>
        <fullName evidence="3">Uncharacterized protein</fullName>
    </submittedName>
</protein>
<reference evidence="3" key="4">
    <citation type="submission" date="2016-11" db="EMBL/GenBank/DDBJ databases">
        <authorList>
            <person name="Varghese N."/>
            <person name="Submissions S."/>
        </authorList>
    </citation>
    <scope>NUCLEOTIDE SEQUENCE</scope>
    <source>
        <strain evidence="3">DSM 1682</strain>
    </source>
</reference>
<accession>A0A0X1U8X9</accession>
<organism evidence="3 5">
    <name type="scientific">Anaerotignum propionicum DSM 1682</name>
    <dbReference type="NCBI Taxonomy" id="991789"/>
    <lineage>
        <taxon>Bacteria</taxon>
        <taxon>Bacillati</taxon>
        <taxon>Bacillota</taxon>
        <taxon>Clostridia</taxon>
        <taxon>Lachnospirales</taxon>
        <taxon>Anaerotignaceae</taxon>
        <taxon>Anaerotignum</taxon>
    </lineage>
</organism>
<evidence type="ECO:0000313" key="4">
    <source>
        <dbReference type="Proteomes" id="UP000068026"/>
    </source>
</evidence>
<keyword evidence="1" id="KW-1133">Transmembrane helix</keyword>